<evidence type="ECO:0000256" key="1">
    <source>
        <dbReference type="ARBA" id="ARBA00022614"/>
    </source>
</evidence>
<accession>A0AA89BXI4</accession>
<dbReference type="InterPro" id="IPR050541">
    <property type="entry name" value="LRR_TM_domain-containing"/>
</dbReference>
<feature type="domain" description="LRRCT" evidence="5">
    <location>
        <begin position="352"/>
        <end position="403"/>
    </location>
</feature>
<keyword evidence="3" id="KW-0677">Repeat</keyword>
<evidence type="ECO:0000256" key="3">
    <source>
        <dbReference type="ARBA" id="ARBA00022737"/>
    </source>
</evidence>
<evidence type="ECO:0000256" key="2">
    <source>
        <dbReference type="ARBA" id="ARBA00022729"/>
    </source>
</evidence>
<dbReference type="GO" id="GO:0005886">
    <property type="term" value="C:plasma membrane"/>
    <property type="evidence" value="ECO:0007669"/>
    <property type="project" value="TreeGrafter"/>
</dbReference>
<dbReference type="PANTHER" id="PTHR24369">
    <property type="entry name" value="ANTIGEN BSP, PUTATIVE-RELATED"/>
    <property type="match status" value="1"/>
</dbReference>
<dbReference type="AlphaFoldDB" id="A0AA89BXI4"/>
<dbReference type="PROSITE" id="PS51450">
    <property type="entry name" value="LRR"/>
    <property type="match status" value="1"/>
</dbReference>
<dbReference type="InterPro" id="IPR003591">
    <property type="entry name" value="Leu-rich_rpt_typical-subtyp"/>
</dbReference>
<dbReference type="Gene3D" id="3.80.10.10">
    <property type="entry name" value="Ribonuclease Inhibitor"/>
    <property type="match status" value="4"/>
</dbReference>
<reference evidence="6" key="1">
    <citation type="submission" date="2019-08" db="EMBL/GenBank/DDBJ databases">
        <title>The improved chromosome-level genome for the pearl oyster Pinctada fucata martensii using PacBio sequencing and Hi-C.</title>
        <authorList>
            <person name="Zheng Z."/>
        </authorList>
    </citation>
    <scope>NUCLEOTIDE SEQUENCE</scope>
    <source>
        <strain evidence="6">ZZ-2019</strain>
        <tissue evidence="6">Adductor muscle</tissue>
    </source>
</reference>
<dbReference type="InterPro" id="IPR001611">
    <property type="entry name" value="Leu-rich_rpt"/>
</dbReference>
<dbReference type="PANTHER" id="PTHR24369:SF210">
    <property type="entry name" value="CHAOPTIN-RELATED"/>
    <property type="match status" value="1"/>
</dbReference>
<dbReference type="EMBL" id="VSWD01000007">
    <property type="protein sequence ID" value="KAK3098039.1"/>
    <property type="molecule type" value="Genomic_DNA"/>
</dbReference>
<dbReference type="SUPFAM" id="SSF52058">
    <property type="entry name" value="L domain-like"/>
    <property type="match status" value="1"/>
</dbReference>
<keyword evidence="7" id="KW-1185">Reference proteome</keyword>
<keyword evidence="1" id="KW-0433">Leucine-rich repeat</keyword>
<dbReference type="InterPro" id="IPR032675">
    <property type="entry name" value="LRR_dom_sf"/>
</dbReference>
<organism evidence="6 7">
    <name type="scientific">Pinctada imbricata</name>
    <name type="common">Atlantic pearl-oyster</name>
    <name type="synonym">Pinctada martensii</name>
    <dbReference type="NCBI Taxonomy" id="66713"/>
    <lineage>
        <taxon>Eukaryota</taxon>
        <taxon>Metazoa</taxon>
        <taxon>Spiralia</taxon>
        <taxon>Lophotrochozoa</taxon>
        <taxon>Mollusca</taxon>
        <taxon>Bivalvia</taxon>
        <taxon>Autobranchia</taxon>
        <taxon>Pteriomorphia</taxon>
        <taxon>Pterioida</taxon>
        <taxon>Pterioidea</taxon>
        <taxon>Pteriidae</taxon>
        <taxon>Pinctada</taxon>
    </lineage>
</organism>
<gene>
    <name evidence="6" type="ORF">FSP39_015527</name>
</gene>
<dbReference type="SMART" id="SM00082">
    <property type="entry name" value="LRRCT"/>
    <property type="match status" value="1"/>
</dbReference>
<evidence type="ECO:0000313" key="6">
    <source>
        <dbReference type="EMBL" id="KAK3098039.1"/>
    </source>
</evidence>
<evidence type="ECO:0000256" key="4">
    <source>
        <dbReference type="SAM" id="SignalP"/>
    </source>
</evidence>
<dbReference type="Proteomes" id="UP001186944">
    <property type="component" value="Unassembled WGS sequence"/>
</dbReference>
<evidence type="ECO:0000259" key="5">
    <source>
        <dbReference type="SMART" id="SM00082"/>
    </source>
</evidence>
<keyword evidence="2 4" id="KW-0732">Signal</keyword>
<proteinExistence type="predicted"/>
<dbReference type="Pfam" id="PF13855">
    <property type="entry name" value="LRR_8"/>
    <property type="match status" value="3"/>
</dbReference>
<protein>
    <recommendedName>
        <fullName evidence="5">LRRCT domain-containing protein</fullName>
    </recommendedName>
</protein>
<dbReference type="SMART" id="SM00369">
    <property type="entry name" value="LRR_TYP"/>
    <property type="match status" value="3"/>
</dbReference>
<sequence>MKAIVTFVILAQILMDLAYSEHCPKHCECRIDLNNDLNVYCSNTGGIIPKGIPKETVFLDLGGNGLTSVHVEDLQGLDILKTLSLVGNRLSGNVIEHGALELPMLTSVDLTNNRYTSIPPNLPSRVSSLYIGSNPISSLDPSSFRNYTSLTDVELTYTHLVKIYPHTFDMLPKLETAILSFTPIANAGLPEDVFFKNTKLKTLRFRFTNVTSPLQNLPASLQTLDYVGSNIQVLPSYTFRNLQNLEEYDHFNNHLATIEDNAFQGLEKLIVLDIRIGKISSTITNKTLSGLKSVESVYLANHRIPKVEVGALRDLKNLDTLWLSANNLRTLDEGILSSDFVPKLKTLYIDSNPWYCDCHLKWLREKVVNSSLIVMSPQFIKCYGPPKLAGKSWDVLQPQDFVC</sequence>
<name>A0AA89BXI4_PINIB</name>
<dbReference type="InterPro" id="IPR000483">
    <property type="entry name" value="Cys-rich_flank_reg_C"/>
</dbReference>
<comment type="caution">
    <text evidence="6">The sequence shown here is derived from an EMBL/GenBank/DDBJ whole genome shotgun (WGS) entry which is preliminary data.</text>
</comment>
<evidence type="ECO:0000313" key="7">
    <source>
        <dbReference type="Proteomes" id="UP001186944"/>
    </source>
</evidence>
<feature type="chain" id="PRO_5041696053" description="LRRCT domain-containing protein" evidence="4">
    <location>
        <begin position="21"/>
        <end position="403"/>
    </location>
</feature>
<feature type="signal peptide" evidence="4">
    <location>
        <begin position="1"/>
        <end position="20"/>
    </location>
</feature>